<dbReference type="GO" id="GO:0002244">
    <property type="term" value="P:hematopoietic progenitor cell differentiation"/>
    <property type="evidence" value="ECO:0007669"/>
    <property type="project" value="InterPro"/>
</dbReference>
<dbReference type="GO" id="GO:0001228">
    <property type="term" value="F:DNA-binding transcription activator activity, RNA polymerase II-specific"/>
    <property type="evidence" value="ECO:0007669"/>
    <property type="project" value="InterPro"/>
</dbReference>
<organism evidence="11 12">
    <name type="scientific">Solea senegalensis</name>
    <name type="common">Senegalese sole</name>
    <dbReference type="NCBI Taxonomy" id="28829"/>
    <lineage>
        <taxon>Eukaryota</taxon>
        <taxon>Metazoa</taxon>
        <taxon>Chordata</taxon>
        <taxon>Craniata</taxon>
        <taxon>Vertebrata</taxon>
        <taxon>Euteleostomi</taxon>
        <taxon>Actinopterygii</taxon>
        <taxon>Neopterygii</taxon>
        <taxon>Teleostei</taxon>
        <taxon>Neoteleostei</taxon>
        <taxon>Acanthomorphata</taxon>
        <taxon>Carangaria</taxon>
        <taxon>Pleuronectiformes</taxon>
        <taxon>Pleuronectoidei</taxon>
        <taxon>Soleidae</taxon>
        <taxon>Solea</taxon>
    </lineage>
</organism>
<dbReference type="InterPro" id="IPR001356">
    <property type="entry name" value="HD"/>
</dbReference>
<dbReference type="EMBL" id="JAGKHQ010000009">
    <property type="protein sequence ID" value="KAG7509154.1"/>
    <property type="molecule type" value="Genomic_DNA"/>
</dbReference>
<dbReference type="Proteomes" id="UP000693946">
    <property type="component" value="Linkage Group LG17"/>
</dbReference>
<evidence type="ECO:0000313" key="12">
    <source>
        <dbReference type="Proteomes" id="UP000693946"/>
    </source>
</evidence>
<evidence type="ECO:0000256" key="4">
    <source>
        <dbReference type="ARBA" id="ARBA00023125"/>
    </source>
</evidence>
<reference evidence="11 12" key="1">
    <citation type="journal article" date="2021" name="Sci. Rep.">
        <title>Chromosome anchoring in Senegalese sole (Solea senegalensis) reveals sex-associated markers and genome rearrangements in flatfish.</title>
        <authorList>
            <person name="Guerrero-Cozar I."/>
            <person name="Gomez-Garrido J."/>
            <person name="Berbel C."/>
            <person name="Martinez-Blanch J.F."/>
            <person name="Alioto T."/>
            <person name="Claros M.G."/>
            <person name="Gagnaire P.A."/>
            <person name="Manchado M."/>
        </authorList>
    </citation>
    <scope>NUCLEOTIDE SEQUENCE [LARGE SCALE GENOMIC DNA]</scope>
    <source>
        <strain evidence="11">Sse05_10M</strain>
    </source>
</reference>
<gene>
    <name evidence="11" type="ORF">JOB18_036084</name>
</gene>
<sequence>MSAVHGNMRVGDLNHFQMYHEGPLQMNNIVNSDYGASDVTNFFSSANSAPRADKCVAILTHRRKRTNFTQQQIEVLEKVYSDTKYPDIYLRERLEALTGLPESRIQVWFQNRRAKSRRQVGSSVSMKVTNPPAVAAAGAFSQLQSRMGSDKVYESSHTAEPHRLGGFGLEENFRPNMHQNTEDHHHRTSLPTKPSSFEHNPVSCIFEKEGTRMKPEQMQQHELSVNVPCCNIHLYPNEKEHQPKIEANMTDNQGQQVLVEYDNFPPNKTIGPEMKVVIPPLPSHHNFNRSSPKDNRCQIQYHQVRATGDRFSHFSPIHAAEAKDFTDSDSDWENEAIAGFGGFM</sequence>
<feature type="compositionally biased region" description="Polar residues" evidence="9">
    <location>
        <begin position="189"/>
        <end position="198"/>
    </location>
</feature>
<dbReference type="AlphaFoldDB" id="A0AAV6RVR0"/>
<evidence type="ECO:0000256" key="6">
    <source>
        <dbReference type="ARBA" id="ARBA00023242"/>
    </source>
</evidence>
<keyword evidence="12" id="KW-1185">Reference proteome</keyword>
<comment type="similarity">
    <text evidence="2">Belongs to the paired homeobox family.</text>
</comment>
<feature type="DNA-binding region" description="Homeobox" evidence="7">
    <location>
        <begin position="61"/>
        <end position="120"/>
    </location>
</feature>
<proteinExistence type="inferred from homology"/>
<name>A0AAV6RVR0_SOLSE</name>
<evidence type="ECO:0000256" key="1">
    <source>
        <dbReference type="ARBA" id="ARBA00004123"/>
    </source>
</evidence>
<keyword evidence="4 7" id="KW-0238">DNA-binding</keyword>
<dbReference type="SMART" id="SM00389">
    <property type="entry name" value="HOX"/>
    <property type="match status" value="1"/>
</dbReference>
<keyword evidence="3" id="KW-0217">Developmental protein</keyword>
<feature type="region of interest" description="Disordered" evidence="9">
    <location>
        <begin position="178"/>
        <end position="200"/>
    </location>
</feature>
<keyword evidence="6 7" id="KW-0539">Nucleus</keyword>
<dbReference type="FunFam" id="1.10.10.60:FF:000312">
    <property type="entry name" value="Mix-type homeobox gene 1"/>
    <property type="match status" value="1"/>
</dbReference>
<feature type="domain" description="Homeobox" evidence="10">
    <location>
        <begin position="59"/>
        <end position="119"/>
    </location>
</feature>
<protein>
    <submittedName>
        <fullName evidence="11">Homeobox protein MIXL1</fullName>
    </submittedName>
</protein>
<dbReference type="GO" id="GO:0005634">
    <property type="term" value="C:nucleus"/>
    <property type="evidence" value="ECO:0007669"/>
    <property type="project" value="UniProtKB-SubCell"/>
</dbReference>
<dbReference type="Pfam" id="PF00046">
    <property type="entry name" value="Homeodomain"/>
    <property type="match status" value="1"/>
</dbReference>
<evidence type="ECO:0000256" key="7">
    <source>
        <dbReference type="PROSITE-ProRule" id="PRU00108"/>
    </source>
</evidence>
<dbReference type="PROSITE" id="PS50071">
    <property type="entry name" value="HOMEOBOX_2"/>
    <property type="match status" value="1"/>
</dbReference>
<dbReference type="GO" id="GO:0001706">
    <property type="term" value="P:endoderm formation"/>
    <property type="evidence" value="ECO:0007669"/>
    <property type="project" value="TreeGrafter"/>
</dbReference>
<accession>A0AAV6RVR0</accession>
<dbReference type="PANTHER" id="PTHR47656">
    <property type="entry name" value="HOMEOBOX PROTEIN MIXL"/>
    <property type="match status" value="1"/>
</dbReference>
<evidence type="ECO:0000256" key="8">
    <source>
        <dbReference type="RuleBase" id="RU000682"/>
    </source>
</evidence>
<evidence type="ECO:0000256" key="5">
    <source>
        <dbReference type="ARBA" id="ARBA00023155"/>
    </source>
</evidence>
<dbReference type="InterPro" id="IPR042917">
    <property type="entry name" value="MIXL1"/>
</dbReference>
<comment type="subcellular location">
    <subcellularLocation>
        <location evidence="1 7 8">Nucleus</location>
    </subcellularLocation>
</comment>
<evidence type="ECO:0000259" key="10">
    <source>
        <dbReference type="PROSITE" id="PS50071"/>
    </source>
</evidence>
<dbReference type="CDD" id="cd00086">
    <property type="entry name" value="homeodomain"/>
    <property type="match status" value="1"/>
</dbReference>
<evidence type="ECO:0000256" key="9">
    <source>
        <dbReference type="SAM" id="MobiDB-lite"/>
    </source>
</evidence>
<comment type="caution">
    <text evidence="11">The sequence shown here is derived from an EMBL/GenBank/DDBJ whole genome shotgun (WGS) entry which is preliminary data.</text>
</comment>
<evidence type="ECO:0000256" key="2">
    <source>
        <dbReference type="ARBA" id="ARBA00005733"/>
    </source>
</evidence>
<evidence type="ECO:0000313" key="11">
    <source>
        <dbReference type="EMBL" id="KAG7509154.1"/>
    </source>
</evidence>
<dbReference type="PANTHER" id="PTHR47656:SF1">
    <property type="entry name" value="HOMEOBOX PROTEIN MIXL1"/>
    <property type="match status" value="1"/>
</dbReference>
<evidence type="ECO:0000256" key="3">
    <source>
        <dbReference type="ARBA" id="ARBA00022473"/>
    </source>
</evidence>
<dbReference type="GO" id="GO:0000978">
    <property type="term" value="F:RNA polymerase II cis-regulatory region sequence-specific DNA binding"/>
    <property type="evidence" value="ECO:0007669"/>
    <property type="project" value="TreeGrafter"/>
</dbReference>
<keyword evidence="5 7" id="KW-0371">Homeobox</keyword>